<evidence type="ECO:0000256" key="6">
    <source>
        <dbReference type="ARBA" id="ARBA00022793"/>
    </source>
</evidence>
<evidence type="ECO:0000256" key="5">
    <source>
        <dbReference type="ARBA" id="ARBA00022643"/>
    </source>
</evidence>
<comment type="catalytic activity">
    <reaction evidence="9">
        <text>(2E)-3-methyl-5-phosphooxypent-2-enoate + H(+) = isopentenyl phosphate + CO2</text>
        <dbReference type="Rhea" id="RHEA:78971"/>
        <dbReference type="ChEBI" id="CHEBI:15378"/>
        <dbReference type="ChEBI" id="CHEBI:16526"/>
        <dbReference type="ChEBI" id="CHEBI:65078"/>
        <dbReference type="ChEBI" id="CHEBI:229665"/>
        <dbReference type="EC" id="4.1.1.126"/>
    </reaction>
    <physiologicalReaction direction="left-to-right" evidence="9">
        <dbReference type="Rhea" id="RHEA:78972"/>
    </physiologicalReaction>
</comment>
<feature type="domain" description="3-octaprenyl-4-hydroxybenzoate carboxy-lyase-like C-terminal" evidence="16">
    <location>
        <begin position="275"/>
        <end position="396"/>
    </location>
</feature>
<feature type="domain" description="3-octaprenyl-4-hydroxybenzoate carboxy-lyase-like N-terminal" evidence="15">
    <location>
        <begin position="5"/>
        <end position="76"/>
    </location>
</feature>
<reference evidence="17 18" key="1">
    <citation type="submission" date="2018-05" db="EMBL/GenBank/DDBJ databases">
        <title>Draft genome of Methanospirillum stamsii Pt1.</title>
        <authorList>
            <person name="Dueholm M.S."/>
            <person name="Nielsen P.H."/>
            <person name="Bakmann L.F."/>
            <person name="Otzen D.E."/>
        </authorList>
    </citation>
    <scope>NUCLEOTIDE SEQUENCE [LARGE SCALE GENOMIC DNA]</scope>
    <source>
        <strain evidence="17 18">Pt1</strain>
    </source>
</reference>
<keyword evidence="7" id="KW-0464">Manganese</keyword>
<evidence type="ECO:0000256" key="10">
    <source>
        <dbReference type="ARBA" id="ARBA00049583"/>
    </source>
</evidence>
<evidence type="ECO:0000256" key="3">
    <source>
        <dbReference type="ARBA" id="ARBA00010021"/>
    </source>
</evidence>
<accession>A0A2V2N765</accession>
<dbReference type="GO" id="GO:0008299">
    <property type="term" value="P:isoprenoid biosynthetic process"/>
    <property type="evidence" value="ECO:0007669"/>
    <property type="project" value="UniProtKB-KW"/>
</dbReference>
<dbReference type="GeneID" id="97608940"/>
<evidence type="ECO:0000256" key="2">
    <source>
        <dbReference type="ARBA" id="ARBA00005092"/>
    </source>
</evidence>
<dbReference type="Proteomes" id="UP000245934">
    <property type="component" value="Unassembled WGS sequence"/>
</dbReference>
<comment type="cofactor">
    <cofactor evidence="1">
        <name>Mn(2+)</name>
        <dbReference type="ChEBI" id="CHEBI:29035"/>
    </cofactor>
</comment>
<comment type="pathway">
    <text evidence="2">Isoprenoid biosynthesis; isopentenyl diphosphate biosynthesis via mevalonate pathway.</text>
</comment>
<dbReference type="EMBL" id="QGMZ01000038">
    <property type="protein sequence ID" value="PWR71113.1"/>
    <property type="molecule type" value="Genomic_DNA"/>
</dbReference>
<dbReference type="InterPro" id="IPR049381">
    <property type="entry name" value="UbiD-like_C"/>
</dbReference>
<evidence type="ECO:0000313" key="18">
    <source>
        <dbReference type="Proteomes" id="UP000245934"/>
    </source>
</evidence>
<dbReference type="Gene3D" id="3.40.1670.10">
    <property type="entry name" value="UbiD C-terminal domain-like"/>
    <property type="match status" value="1"/>
</dbReference>
<evidence type="ECO:0000259" key="16">
    <source>
        <dbReference type="Pfam" id="PF20696"/>
    </source>
</evidence>
<dbReference type="InterPro" id="IPR048304">
    <property type="entry name" value="UbiD_Rift_dom"/>
</dbReference>
<dbReference type="SUPFAM" id="SSF50475">
    <property type="entry name" value="FMN-binding split barrel"/>
    <property type="match status" value="1"/>
</dbReference>
<dbReference type="EC" id="4.1.1.126" evidence="11"/>
<comment type="similarity">
    <text evidence="3">Belongs to the UbiD family.</text>
</comment>
<comment type="cofactor">
    <cofactor evidence="13">
        <name>prenylated FMN</name>
        <dbReference type="ChEBI" id="CHEBI:87746"/>
    </cofactor>
</comment>
<dbReference type="NCBIfam" id="TIGR00148">
    <property type="entry name" value="UbiD family decarboxylase"/>
    <property type="match status" value="1"/>
</dbReference>
<name>A0A2V2N765_9EURY</name>
<evidence type="ECO:0000259" key="14">
    <source>
        <dbReference type="Pfam" id="PF01977"/>
    </source>
</evidence>
<dbReference type="AlphaFoldDB" id="A0A2V2N765"/>
<dbReference type="RefSeq" id="WP_109941849.1">
    <property type="nucleotide sequence ID" value="NZ_CP176366.1"/>
</dbReference>
<organism evidence="17 18">
    <name type="scientific">Methanospirillum stamsii</name>
    <dbReference type="NCBI Taxonomy" id="1277351"/>
    <lineage>
        <taxon>Archaea</taxon>
        <taxon>Methanobacteriati</taxon>
        <taxon>Methanobacteriota</taxon>
        <taxon>Stenosarchaea group</taxon>
        <taxon>Methanomicrobia</taxon>
        <taxon>Methanomicrobiales</taxon>
        <taxon>Methanospirillaceae</taxon>
        <taxon>Methanospirillum</taxon>
    </lineage>
</organism>
<dbReference type="PANTHER" id="PTHR30108:SF21">
    <property type="entry name" value="4-HYDROXYBENZOATE DECARBOXYLASE"/>
    <property type="match status" value="1"/>
</dbReference>
<evidence type="ECO:0000256" key="4">
    <source>
        <dbReference type="ARBA" id="ARBA00022630"/>
    </source>
</evidence>
<evidence type="ECO:0000256" key="9">
    <source>
        <dbReference type="ARBA" id="ARBA00049054"/>
    </source>
</evidence>
<evidence type="ECO:0000259" key="15">
    <source>
        <dbReference type="Pfam" id="PF20695"/>
    </source>
</evidence>
<keyword evidence="5" id="KW-0288">FMN</keyword>
<comment type="function">
    <text evidence="10">Catalyzes the conversion of trans-anhydromevalonate 5-phosphate (tAHMP) into isopentenyl phosphate. Involved in the archaeal mevalonate (MVA) pathway, which provides fundamental precursors for isoprenoid biosynthesis, such as isopentenyl diphosphate (IPP) and dimethylallyl diphosphate (DMAPP).</text>
</comment>
<keyword evidence="4" id="KW-0285">Flavoprotein</keyword>
<evidence type="ECO:0000256" key="13">
    <source>
        <dbReference type="ARBA" id="ARBA00049936"/>
    </source>
</evidence>
<dbReference type="OrthoDB" id="8480at2157"/>
<dbReference type="FunFam" id="3.40.1670.10:FF:000003">
    <property type="entry name" value="Phenolic acid decarboxylase"/>
    <property type="match status" value="1"/>
</dbReference>
<dbReference type="InterPro" id="IPR049383">
    <property type="entry name" value="UbiD-like_N"/>
</dbReference>
<keyword evidence="18" id="KW-1185">Reference proteome</keyword>
<sequence>MRTFIEQMRARGLVTDIHEPVSSRFEAPKIAFNTDKLVFFHNLDGKKAVMNLVASREAISVALDVTPDSLVPTLAKCRYDGKVKDAGTLPLRPVNLDEIPIMENYPGEAGRYLNSGVVFSRYDGVENASVHRMLKCGKDRLVARLVEGRHTHTLHKRALANGERLPVAVVIGMHPLVLFASCSRVPENMELLYAAELLGGEIPVYTLPNGVRVPEAEIILEGYIGTETSVEGPYVDITRTYDPERIQPVIELTGMYTKPDFIYHGLVNAGDEHKVLMGSPYEPLIYRSVAGVTGVTDVVLTKGGCGYLHGVVQIKKRTEGDGKNAIMAAFAAHTSLKHVVIVDTDINPANPSDVEFAIATRVRADRDTLIIPGVRGSSLDPSRIGDGLNVKMGIDATMELGKETEFVRAVWEDC</sequence>
<proteinExistence type="inferred from homology"/>
<dbReference type="GO" id="GO:0016831">
    <property type="term" value="F:carboxy-lyase activity"/>
    <property type="evidence" value="ECO:0007669"/>
    <property type="project" value="UniProtKB-KW"/>
</dbReference>
<keyword evidence="6" id="KW-0210">Decarboxylase</keyword>
<evidence type="ECO:0000313" key="17">
    <source>
        <dbReference type="EMBL" id="PWR71113.1"/>
    </source>
</evidence>
<evidence type="ECO:0000256" key="11">
    <source>
        <dbReference type="ARBA" id="ARBA00049727"/>
    </source>
</evidence>
<dbReference type="Pfam" id="PF20695">
    <property type="entry name" value="UbiD_N"/>
    <property type="match status" value="1"/>
</dbReference>
<dbReference type="Pfam" id="PF01977">
    <property type="entry name" value="UbiD"/>
    <property type="match status" value="1"/>
</dbReference>
<dbReference type="SUPFAM" id="SSF143968">
    <property type="entry name" value="UbiD C-terminal domain-like"/>
    <property type="match status" value="1"/>
</dbReference>
<comment type="caution">
    <text evidence="17">The sequence shown here is derived from an EMBL/GenBank/DDBJ whole genome shotgun (WGS) entry which is preliminary data.</text>
</comment>
<evidence type="ECO:0000256" key="1">
    <source>
        <dbReference type="ARBA" id="ARBA00001936"/>
    </source>
</evidence>
<dbReference type="Pfam" id="PF20696">
    <property type="entry name" value="UbiD_C"/>
    <property type="match status" value="1"/>
</dbReference>
<keyword evidence="6" id="KW-0456">Lyase</keyword>
<dbReference type="PANTHER" id="PTHR30108">
    <property type="entry name" value="3-OCTAPRENYL-4-HYDROXYBENZOATE CARBOXY-LYASE-RELATED"/>
    <property type="match status" value="1"/>
</dbReference>
<protein>
    <recommendedName>
        <fullName evidence="12">Anhydromevalonate phosphate decarboxylase</fullName>
        <ecNumber evidence="11">4.1.1.126</ecNumber>
    </recommendedName>
</protein>
<evidence type="ECO:0000256" key="7">
    <source>
        <dbReference type="ARBA" id="ARBA00023211"/>
    </source>
</evidence>
<gene>
    <name evidence="17" type="ORF">DLD82_14460</name>
</gene>
<evidence type="ECO:0000256" key="12">
    <source>
        <dbReference type="ARBA" id="ARBA00049754"/>
    </source>
</evidence>
<feature type="domain" description="3-octaprenyl-4-hydroxybenzoate carboxy-lyase-like Rift-related" evidence="14">
    <location>
        <begin position="92"/>
        <end position="267"/>
    </location>
</feature>
<dbReference type="InterPro" id="IPR002830">
    <property type="entry name" value="UbiD"/>
</dbReference>
<dbReference type="GO" id="GO:0005737">
    <property type="term" value="C:cytoplasm"/>
    <property type="evidence" value="ECO:0007669"/>
    <property type="project" value="TreeGrafter"/>
</dbReference>
<keyword evidence="8" id="KW-0414">Isoprene biosynthesis</keyword>
<evidence type="ECO:0000256" key="8">
    <source>
        <dbReference type="ARBA" id="ARBA00023229"/>
    </source>
</evidence>